<evidence type="ECO:0000256" key="7">
    <source>
        <dbReference type="SAM" id="Phobius"/>
    </source>
</evidence>
<evidence type="ECO:0000313" key="9">
    <source>
        <dbReference type="Proteomes" id="UP000236161"/>
    </source>
</evidence>
<feature type="transmembrane region" description="Helical" evidence="7">
    <location>
        <begin position="207"/>
        <end position="226"/>
    </location>
</feature>
<evidence type="ECO:0000313" key="8">
    <source>
        <dbReference type="EMBL" id="PKA66873.1"/>
    </source>
</evidence>
<feature type="transmembrane region" description="Helical" evidence="7">
    <location>
        <begin position="117"/>
        <end position="140"/>
    </location>
</feature>
<feature type="transmembrane region" description="Helical" evidence="7">
    <location>
        <begin position="167"/>
        <end position="186"/>
    </location>
</feature>
<dbReference type="AlphaFoldDB" id="A0A2I0BGD9"/>
<dbReference type="GO" id="GO:0016020">
    <property type="term" value="C:membrane"/>
    <property type="evidence" value="ECO:0007669"/>
    <property type="project" value="UniProtKB-SubCell"/>
</dbReference>
<feature type="transmembrane region" description="Helical" evidence="7">
    <location>
        <begin position="232"/>
        <end position="257"/>
    </location>
</feature>
<organism evidence="8 9">
    <name type="scientific">Apostasia shenzhenica</name>
    <dbReference type="NCBI Taxonomy" id="1088818"/>
    <lineage>
        <taxon>Eukaryota</taxon>
        <taxon>Viridiplantae</taxon>
        <taxon>Streptophyta</taxon>
        <taxon>Embryophyta</taxon>
        <taxon>Tracheophyta</taxon>
        <taxon>Spermatophyta</taxon>
        <taxon>Magnoliopsida</taxon>
        <taxon>Liliopsida</taxon>
        <taxon>Asparagales</taxon>
        <taxon>Orchidaceae</taxon>
        <taxon>Apostasioideae</taxon>
        <taxon>Apostasia</taxon>
    </lineage>
</organism>
<dbReference type="PANTHER" id="PTHR11654">
    <property type="entry name" value="OLIGOPEPTIDE TRANSPORTER-RELATED"/>
    <property type="match status" value="1"/>
</dbReference>
<feature type="transmembrane region" description="Helical" evidence="7">
    <location>
        <begin position="90"/>
        <end position="110"/>
    </location>
</feature>
<feature type="transmembrane region" description="Helical" evidence="7">
    <location>
        <begin position="54"/>
        <end position="78"/>
    </location>
</feature>
<keyword evidence="4 7" id="KW-1133">Transmembrane helix</keyword>
<name>A0A2I0BGD9_9ASPA</name>
<dbReference type="InterPro" id="IPR000109">
    <property type="entry name" value="POT_fam"/>
</dbReference>
<evidence type="ECO:0000256" key="1">
    <source>
        <dbReference type="ARBA" id="ARBA00004141"/>
    </source>
</evidence>
<dbReference type="Gene3D" id="1.20.1250.20">
    <property type="entry name" value="MFS general substrate transporter like domains"/>
    <property type="match status" value="1"/>
</dbReference>
<evidence type="ECO:0000256" key="5">
    <source>
        <dbReference type="ARBA" id="ARBA00023136"/>
    </source>
</evidence>
<protein>
    <submittedName>
        <fullName evidence="8">Nitrate excretion transporter 4</fullName>
    </submittedName>
</protein>
<dbReference type="InterPro" id="IPR036259">
    <property type="entry name" value="MFS_trans_sf"/>
</dbReference>
<evidence type="ECO:0000256" key="3">
    <source>
        <dbReference type="ARBA" id="ARBA00022692"/>
    </source>
</evidence>
<feature type="transmembrane region" description="Helical" evidence="7">
    <location>
        <begin position="309"/>
        <end position="332"/>
    </location>
</feature>
<dbReference type="GO" id="GO:0022857">
    <property type="term" value="F:transmembrane transporter activity"/>
    <property type="evidence" value="ECO:0007669"/>
    <property type="project" value="InterPro"/>
</dbReference>
<dbReference type="OrthoDB" id="8904098at2759"/>
<feature type="region of interest" description="Disordered" evidence="6">
    <location>
        <begin position="1"/>
        <end position="25"/>
    </location>
</feature>
<keyword evidence="9" id="KW-1185">Reference proteome</keyword>
<comment type="subcellular location">
    <subcellularLocation>
        <location evidence="1">Membrane</location>
        <topology evidence="1">Multi-pass membrane protein</topology>
    </subcellularLocation>
</comment>
<reference evidence="8 9" key="1">
    <citation type="journal article" date="2017" name="Nature">
        <title>The Apostasia genome and the evolution of orchids.</title>
        <authorList>
            <person name="Zhang G.Q."/>
            <person name="Liu K.W."/>
            <person name="Li Z."/>
            <person name="Lohaus R."/>
            <person name="Hsiao Y.Y."/>
            <person name="Niu S.C."/>
            <person name="Wang J.Y."/>
            <person name="Lin Y.C."/>
            <person name="Xu Q."/>
            <person name="Chen L.J."/>
            <person name="Yoshida K."/>
            <person name="Fujiwara S."/>
            <person name="Wang Z.W."/>
            <person name="Zhang Y.Q."/>
            <person name="Mitsuda N."/>
            <person name="Wang M."/>
            <person name="Liu G.H."/>
            <person name="Pecoraro L."/>
            <person name="Huang H.X."/>
            <person name="Xiao X.J."/>
            <person name="Lin M."/>
            <person name="Wu X.Y."/>
            <person name="Wu W.L."/>
            <person name="Chen Y.Y."/>
            <person name="Chang S.B."/>
            <person name="Sakamoto S."/>
            <person name="Ohme-Takagi M."/>
            <person name="Yagi M."/>
            <person name="Zeng S.J."/>
            <person name="Shen C.Y."/>
            <person name="Yeh C.M."/>
            <person name="Luo Y.B."/>
            <person name="Tsai W.C."/>
            <person name="Van de Peer Y."/>
            <person name="Liu Z.J."/>
        </authorList>
    </citation>
    <scope>NUCLEOTIDE SEQUENCE [LARGE SCALE GENOMIC DNA]</scope>
    <source>
        <strain evidence="9">cv. Shenzhen</strain>
        <tissue evidence="8">Stem</tissue>
    </source>
</reference>
<accession>A0A2I0BGD9</accession>
<evidence type="ECO:0000256" key="4">
    <source>
        <dbReference type="ARBA" id="ARBA00022989"/>
    </source>
</evidence>
<dbReference type="Proteomes" id="UP000236161">
    <property type="component" value="Unassembled WGS sequence"/>
</dbReference>
<evidence type="ECO:0000256" key="6">
    <source>
        <dbReference type="SAM" id="MobiDB-lite"/>
    </source>
</evidence>
<evidence type="ECO:0000256" key="2">
    <source>
        <dbReference type="ARBA" id="ARBA00005982"/>
    </source>
</evidence>
<keyword evidence="3 7" id="KW-0812">Transmembrane</keyword>
<dbReference type="EMBL" id="KZ451885">
    <property type="protein sequence ID" value="PKA66873.1"/>
    <property type="molecule type" value="Genomic_DNA"/>
</dbReference>
<dbReference type="SUPFAM" id="SSF103473">
    <property type="entry name" value="MFS general substrate transporter"/>
    <property type="match status" value="1"/>
</dbReference>
<sequence>MALPGDPSYASPSPPAEQATEMNAGATSEISQPLNTAGAHGVLSKRGGWITFPFLAVNILGTSLAAGGAMANFIVYLIKVFNFNSIEAAKINNVFLGSINLTAVVGAMLSDAFFGRFPVIVFSSIISLLSTTLFTLTAAVPSFHPPPCSADGGGGSHCQLPSAKQLALLYSAMALLAVATGGARFNTITMGAEQFDRANDREAFFNWYYFIVYVSLIIGSTAIVYVEDNLSWQLGFGICTALSAVSLTVLISGLRFYRRQKARGSPFTGLARVVVAVVRKRKIPVGSSEENYYSGDKFRGQTPSRSLRYAAFWSSLYLQYCHLPVIFIWANFTQVPEFKGYYHTGPRFYRV</sequence>
<dbReference type="Pfam" id="PF00854">
    <property type="entry name" value="PTR2"/>
    <property type="match status" value="1"/>
</dbReference>
<gene>
    <name evidence="8" type="ORF">AXF42_Ash003530</name>
</gene>
<proteinExistence type="inferred from homology"/>
<keyword evidence="5 7" id="KW-0472">Membrane</keyword>
<comment type="similarity">
    <text evidence="2">Belongs to the major facilitator superfamily. Proton-dependent oligopeptide transporter (POT/PTR) (TC 2.A.17) family.</text>
</comment>